<gene>
    <name evidence="1" type="ORF">BN1221_02526</name>
</gene>
<reference evidence="2" key="1">
    <citation type="submission" date="2015-01" db="EMBL/GenBank/DDBJ databases">
        <authorList>
            <person name="Paterson Steve"/>
        </authorList>
    </citation>
    <scope>NUCLEOTIDE SEQUENCE [LARGE SCALE GENOMIC DNA]</scope>
    <source>
        <strain evidence="2">OBR1</strain>
    </source>
</reference>
<name>A0A0G4JVX9_9GAMM</name>
<accession>A0A0G4JVX9</accession>
<evidence type="ECO:0000313" key="1">
    <source>
        <dbReference type="EMBL" id="CPR17234.1"/>
    </source>
</evidence>
<protein>
    <submittedName>
        <fullName evidence="1">Uncharacterized protein</fullName>
    </submittedName>
</protein>
<proteinExistence type="predicted"/>
<keyword evidence="2" id="KW-1185">Reference proteome</keyword>
<dbReference type="EMBL" id="CGIG01000001">
    <property type="protein sequence ID" value="CPR17234.1"/>
    <property type="molecule type" value="Genomic_DNA"/>
</dbReference>
<sequence>MTRRRFHRPQFCYIHPILRTASCGVSLIILLFRRHFIPDFLQKLIAIPFLWL</sequence>
<dbReference type="AlphaFoldDB" id="A0A0G4JVX9"/>
<organism evidence="1 2">
    <name type="scientific">Brenneria goodwinii</name>
    <dbReference type="NCBI Taxonomy" id="1109412"/>
    <lineage>
        <taxon>Bacteria</taxon>
        <taxon>Pseudomonadati</taxon>
        <taxon>Pseudomonadota</taxon>
        <taxon>Gammaproteobacteria</taxon>
        <taxon>Enterobacterales</taxon>
        <taxon>Pectobacteriaceae</taxon>
        <taxon>Brenneria</taxon>
    </lineage>
</organism>
<dbReference type="Proteomes" id="UP000044377">
    <property type="component" value="Unassembled WGS sequence"/>
</dbReference>
<evidence type="ECO:0000313" key="2">
    <source>
        <dbReference type="Proteomes" id="UP000044377"/>
    </source>
</evidence>